<dbReference type="InterPro" id="IPR015797">
    <property type="entry name" value="NUDIX_hydrolase-like_dom_sf"/>
</dbReference>
<dbReference type="InterPro" id="IPR020084">
    <property type="entry name" value="NUDIX_hydrolase_CS"/>
</dbReference>
<organism evidence="3 4">
    <name type="scientific">Pseudosporangium ferrugineum</name>
    <dbReference type="NCBI Taxonomy" id="439699"/>
    <lineage>
        <taxon>Bacteria</taxon>
        <taxon>Bacillati</taxon>
        <taxon>Actinomycetota</taxon>
        <taxon>Actinomycetes</taxon>
        <taxon>Micromonosporales</taxon>
        <taxon>Micromonosporaceae</taxon>
        <taxon>Pseudosporangium</taxon>
    </lineage>
</organism>
<keyword evidence="4" id="KW-1185">Reference proteome</keyword>
<dbReference type="SUPFAM" id="SSF55811">
    <property type="entry name" value="Nudix"/>
    <property type="match status" value="1"/>
</dbReference>
<dbReference type="EMBL" id="PVZG01000047">
    <property type="protein sequence ID" value="PRY18627.1"/>
    <property type="molecule type" value="Genomic_DNA"/>
</dbReference>
<evidence type="ECO:0000256" key="1">
    <source>
        <dbReference type="ARBA" id="ARBA00022801"/>
    </source>
</evidence>
<dbReference type="Proteomes" id="UP000239209">
    <property type="component" value="Unassembled WGS sequence"/>
</dbReference>
<evidence type="ECO:0000259" key="2">
    <source>
        <dbReference type="PROSITE" id="PS51462"/>
    </source>
</evidence>
<reference evidence="3 4" key="1">
    <citation type="submission" date="2018-03" db="EMBL/GenBank/DDBJ databases">
        <title>Genomic Encyclopedia of Archaeal and Bacterial Type Strains, Phase II (KMG-II): from individual species to whole genera.</title>
        <authorList>
            <person name="Goeker M."/>
        </authorList>
    </citation>
    <scope>NUCLEOTIDE SEQUENCE [LARGE SCALE GENOMIC DNA]</scope>
    <source>
        <strain evidence="3 4">DSM 45348</strain>
    </source>
</reference>
<keyword evidence="1" id="KW-0378">Hydrolase</keyword>
<dbReference type="PROSITE" id="PS51462">
    <property type="entry name" value="NUDIX"/>
    <property type="match status" value="1"/>
</dbReference>
<dbReference type="PROSITE" id="PS00893">
    <property type="entry name" value="NUDIX_BOX"/>
    <property type="match status" value="1"/>
</dbReference>
<proteinExistence type="predicted"/>
<dbReference type="OrthoDB" id="9764897at2"/>
<evidence type="ECO:0000313" key="4">
    <source>
        <dbReference type="Proteomes" id="UP000239209"/>
    </source>
</evidence>
<feature type="domain" description="Nudix hydrolase" evidence="2">
    <location>
        <begin position="50"/>
        <end position="184"/>
    </location>
</feature>
<dbReference type="AlphaFoldDB" id="A0A2T0RBV8"/>
<dbReference type="Pfam" id="PF00293">
    <property type="entry name" value="NUDIX"/>
    <property type="match status" value="1"/>
</dbReference>
<protein>
    <submittedName>
        <fullName evidence="3">ADP-ribose pyrophosphatase YjhB (NUDIX family)</fullName>
    </submittedName>
</protein>
<dbReference type="GO" id="GO:0016787">
    <property type="term" value="F:hydrolase activity"/>
    <property type="evidence" value="ECO:0007669"/>
    <property type="project" value="UniProtKB-KW"/>
</dbReference>
<dbReference type="Gene3D" id="3.90.79.10">
    <property type="entry name" value="Nucleoside Triphosphate Pyrophosphohydrolase"/>
    <property type="match status" value="1"/>
</dbReference>
<evidence type="ECO:0000313" key="3">
    <source>
        <dbReference type="EMBL" id="PRY18627.1"/>
    </source>
</evidence>
<dbReference type="InterPro" id="IPR000086">
    <property type="entry name" value="NUDIX_hydrolase_dom"/>
</dbReference>
<comment type="caution">
    <text evidence="3">The sequence shown here is derived from an EMBL/GenBank/DDBJ whole genome shotgun (WGS) entry which is preliminary data.</text>
</comment>
<gene>
    <name evidence="3" type="ORF">CLV70_1473</name>
</gene>
<sequence>MTGELLREQIRRTVAGISPADPIEVREQASVLAWIDSNAPLFREHGSIPARHLAVYFAVLDPVRRSVLQVDHRKAQAWVFPGGHVDAEPPAEAVVREAKEELGIDGEFHLAFGDRPLLVTESRTRPPGEHVDVTLWYVLDGSEGMPLTGDPGEFLGLRWSHIDEPESWIGTCYAPSQVTRFLAKVRHTLDTAPMPA</sequence>
<name>A0A2T0RBV8_9ACTN</name>
<dbReference type="RefSeq" id="WP_158277938.1">
    <property type="nucleotide sequence ID" value="NZ_PVZG01000047.1"/>
</dbReference>
<accession>A0A2T0RBV8</accession>